<dbReference type="GO" id="GO:0042802">
    <property type="term" value="F:identical protein binding"/>
    <property type="evidence" value="ECO:0007669"/>
    <property type="project" value="UniProtKB-ARBA"/>
</dbReference>
<dbReference type="InterPro" id="IPR016193">
    <property type="entry name" value="Cytidine_deaminase-like"/>
</dbReference>
<dbReference type="Gene3D" id="3.40.140.10">
    <property type="entry name" value="Cytidine Deaminase, domain 2"/>
    <property type="match status" value="2"/>
</dbReference>
<evidence type="ECO:0000259" key="9">
    <source>
        <dbReference type="PROSITE" id="PS51747"/>
    </source>
</evidence>
<dbReference type="AlphaFoldDB" id="A0A5S3VCR1"/>
<name>A0A5S3VCR1_9GAMM</name>
<keyword evidence="12" id="KW-1185">Reference proteome</keyword>
<evidence type="ECO:0000256" key="3">
    <source>
        <dbReference type="ARBA" id="ARBA00022723"/>
    </source>
</evidence>
<dbReference type="CDD" id="cd01283">
    <property type="entry name" value="cytidine_deaminase"/>
    <property type="match status" value="2"/>
</dbReference>
<dbReference type="GO" id="GO:0004126">
    <property type="term" value="F:cytidine deaminase activity"/>
    <property type="evidence" value="ECO:0007669"/>
    <property type="project" value="InterPro"/>
</dbReference>
<feature type="domain" description="CMP/dCMP-type deaminase" evidence="9">
    <location>
        <begin position="38"/>
        <end position="158"/>
    </location>
</feature>
<feature type="domain" description="CMP/dCMP-type deaminase" evidence="9">
    <location>
        <begin position="176"/>
        <end position="286"/>
    </location>
</feature>
<keyword evidence="5 8" id="KW-0862">Zinc</keyword>
<evidence type="ECO:0000256" key="2">
    <source>
        <dbReference type="ARBA" id="ARBA00011738"/>
    </source>
</evidence>
<evidence type="ECO:0000313" key="12">
    <source>
        <dbReference type="Proteomes" id="UP000307164"/>
    </source>
</evidence>
<dbReference type="InterPro" id="IPR050202">
    <property type="entry name" value="Cyt/Deoxycyt_deaminase"/>
</dbReference>
<proteinExistence type="inferred from homology"/>
<comment type="caution">
    <text evidence="10">The sequence shown here is derived from an EMBL/GenBank/DDBJ whole genome shotgun (WGS) entry which is preliminary data.</text>
</comment>
<dbReference type="GO" id="GO:0008270">
    <property type="term" value="F:zinc ion binding"/>
    <property type="evidence" value="ECO:0007669"/>
    <property type="project" value="InterPro"/>
</dbReference>
<evidence type="ECO:0000256" key="6">
    <source>
        <dbReference type="PIRSR" id="PIRSR006334-1"/>
    </source>
</evidence>
<reference evidence="10 13" key="1">
    <citation type="submission" date="2018-01" db="EMBL/GenBank/DDBJ databases">
        <authorList>
            <person name="Paulsen S."/>
            <person name="Gram L.K."/>
        </authorList>
    </citation>
    <scope>NUCLEOTIDE SEQUENCE [LARGE SCALE GENOMIC DNA]</scope>
    <source>
        <strain evidence="10 13">S3790</strain>
        <strain evidence="11">S3895</strain>
    </source>
</reference>
<dbReference type="Pfam" id="PF08211">
    <property type="entry name" value="dCMP_cyt_deam_2"/>
    <property type="match status" value="1"/>
</dbReference>
<dbReference type="SUPFAM" id="SSF53927">
    <property type="entry name" value="Cytidine deaminase-like"/>
    <property type="match status" value="2"/>
</dbReference>
<dbReference type="InterPro" id="IPR002125">
    <property type="entry name" value="CMP_dCMP_dom"/>
</dbReference>
<evidence type="ECO:0000256" key="1">
    <source>
        <dbReference type="ARBA" id="ARBA00006576"/>
    </source>
</evidence>
<evidence type="ECO:0000256" key="7">
    <source>
        <dbReference type="PIRSR" id="PIRSR006334-2"/>
    </source>
</evidence>
<dbReference type="EMBL" id="PNBW01000034">
    <property type="protein sequence ID" value="TMO75743.1"/>
    <property type="molecule type" value="Genomic_DNA"/>
</dbReference>
<sequence length="286" mass="30548">MAVLTPLQIKNLTEQAKQSKGLIPKSVLTPLLNTLQCDISTLLQALLPVATSFSQAPISQFNVGAIAYDKTTGNAYCGANLEFSHQALSLTVHAEQAAINNAWINGAQSVSVIAITAPPCGHCRQFMNEIVGADTLKIVLPALETDLQSLLPHSFGPKDLGNEFCLLALKTHEDIAFPEQISHQLAQQFMLAYAPYSNNPAAVEIKTASHGCFYGRYAENAAYNPSLSPMQSALSQLALAGLTLNCVELTSITLVETANGHNQKAVAAAVLESYCSDCVLQHVLVK</sequence>
<comment type="subunit">
    <text evidence="2">Homodimer.</text>
</comment>
<dbReference type="RefSeq" id="WP_138590298.1">
    <property type="nucleotide sequence ID" value="NZ_PNBW01000034.1"/>
</dbReference>
<evidence type="ECO:0000256" key="4">
    <source>
        <dbReference type="ARBA" id="ARBA00022801"/>
    </source>
</evidence>
<evidence type="ECO:0000313" key="13">
    <source>
        <dbReference type="Proteomes" id="UP000307217"/>
    </source>
</evidence>
<dbReference type="PANTHER" id="PTHR11644:SF2">
    <property type="entry name" value="CYTIDINE DEAMINASE"/>
    <property type="match status" value="1"/>
</dbReference>
<dbReference type="PIRSF" id="PIRSF006334">
    <property type="entry name" value="Cdd_plus_pseudo"/>
    <property type="match status" value="1"/>
</dbReference>
<dbReference type="GO" id="GO:0072527">
    <property type="term" value="P:pyrimidine-containing compound metabolic process"/>
    <property type="evidence" value="ECO:0007669"/>
    <property type="project" value="UniProtKB-ARBA"/>
</dbReference>
<dbReference type="PROSITE" id="PS51747">
    <property type="entry name" value="CYT_DCMP_DEAMINASES_2"/>
    <property type="match status" value="2"/>
</dbReference>
<accession>A0A5S3VCR1</accession>
<feature type="binding site" evidence="7">
    <location>
        <begin position="80"/>
        <end position="82"/>
    </location>
    <ligand>
        <name>substrate</name>
    </ligand>
</feature>
<evidence type="ECO:0000313" key="10">
    <source>
        <dbReference type="EMBL" id="TMO69669.1"/>
    </source>
</evidence>
<comment type="cofactor">
    <cofactor evidence="8">
        <name>Zn(2+)</name>
        <dbReference type="ChEBI" id="CHEBI:29105"/>
    </cofactor>
    <text evidence="8">Binds 1 zinc ion.</text>
</comment>
<protein>
    <submittedName>
        <fullName evidence="10">Cytidine deaminase</fullName>
    </submittedName>
</protein>
<dbReference type="InterPro" id="IPR016192">
    <property type="entry name" value="APOBEC/CMP_deaminase_Zn-bd"/>
</dbReference>
<feature type="binding site" evidence="8">
    <location>
        <position position="93"/>
    </location>
    <ligand>
        <name>Zn(2+)</name>
        <dbReference type="ChEBI" id="CHEBI:29105"/>
        <note>catalytic</note>
    </ligand>
</feature>
<evidence type="ECO:0000256" key="8">
    <source>
        <dbReference type="PIRSR" id="PIRSR006334-3"/>
    </source>
</evidence>
<comment type="similarity">
    <text evidence="1">Belongs to the cytidine and deoxycytidylate deaminase family.</text>
</comment>
<dbReference type="OrthoDB" id="9795347at2"/>
<gene>
    <name evidence="10" type="ORF">CWC19_04250</name>
    <name evidence="11" type="ORF">CWC20_07210</name>
</gene>
<organism evidence="10 13">
    <name type="scientific">Pseudoalteromonas aurantia</name>
    <dbReference type="NCBI Taxonomy" id="43654"/>
    <lineage>
        <taxon>Bacteria</taxon>
        <taxon>Pseudomonadati</taxon>
        <taxon>Pseudomonadota</taxon>
        <taxon>Gammaproteobacteria</taxon>
        <taxon>Alteromonadales</taxon>
        <taxon>Pseudoalteromonadaceae</taxon>
        <taxon>Pseudoalteromonas</taxon>
    </lineage>
</organism>
<feature type="binding site" evidence="8">
    <location>
        <position position="123"/>
    </location>
    <ligand>
        <name>Zn(2+)</name>
        <dbReference type="ChEBI" id="CHEBI:29105"/>
        <note>catalytic</note>
    </ligand>
</feature>
<dbReference type="Proteomes" id="UP000307164">
    <property type="component" value="Unassembled WGS sequence"/>
</dbReference>
<feature type="binding site" evidence="8">
    <location>
        <position position="120"/>
    </location>
    <ligand>
        <name>Zn(2+)</name>
        <dbReference type="ChEBI" id="CHEBI:29105"/>
        <note>catalytic</note>
    </ligand>
</feature>
<dbReference type="NCBIfam" id="NF006537">
    <property type="entry name" value="PRK09027.1"/>
    <property type="match status" value="1"/>
</dbReference>
<reference evidence="10" key="3">
    <citation type="submission" date="2019-09" db="EMBL/GenBank/DDBJ databases">
        <title>Co-occurence of chitin degradation, pigmentation and bioactivity in marine Pseudoalteromonas.</title>
        <authorList>
            <person name="Sonnenschein E.C."/>
            <person name="Bech P.K."/>
        </authorList>
    </citation>
    <scope>NUCLEOTIDE SEQUENCE</scope>
    <source>
        <strain evidence="10">S3790</strain>
        <strain evidence="11">S3895</strain>
    </source>
</reference>
<evidence type="ECO:0000313" key="11">
    <source>
        <dbReference type="EMBL" id="TMO75743.1"/>
    </source>
</evidence>
<dbReference type="GO" id="GO:0055086">
    <property type="term" value="P:nucleobase-containing small molecule metabolic process"/>
    <property type="evidence" value="ECO:0007669"/>
    <property type="project" value="UniProtKB-ARBA"/>
</dbReference>
<dbReference type="Pfam" id="PF00383">
    <property type="entry name" value="dCMP_cyt_deam_1"/>
    <property type="match status" value="1"/>
</dbReference>
<dbReference type="PROSITE" id="PS00903">
    <property type="entry name" value="CYT_DCMP_DEAMINASES_1"/>
    <property type="match status" value="1"/>
</dbReference>
<keyword evidence="4" id="KW-0378">Hydrolase</keyword>
<dbReference type="EMBL" id="PNBX01000014">
    <property type="protein sequence ID" value="TMO69669.1"/>
    <property type="molecule type" value="Genomic_DNA"/>
</dbReference>
<reference evidence="12 13" key="2">
    <citation type="submission" date="2019-06" db="EMBL/GenBank/DDBJ databases">
        <title>Co-occurence of chitin degradation, pigmentation and bioactivity in marine Pseudoalteromonas.</title>
        <authorList>
            <person name="Sonnenschein E.C."/>
            <person name="Bech P.K."/>
        </authorList>
    </citation>
    <scope>NUCLEOTIDE SEQUENCE [LARGE SCALE GENOMIC DNA]</scope>
    <source>
        <strain evidence="13">S3790</strain>
        <strain evidence="12">S3895</strain>
    </source>
</reference>
<dbReference type="Proteomes" id="UP000307217">
    <property type="component" value="Unassembled WGS sequence"/>
</dbReference>
<dbReference type="GO" id="GO:0005829">
    <property type="term" value="C:cytosol"/>
    <property type="evidence" value="ECO:0007669"/>
    <property type="project" value="TreeGrafter"/>
</dbReference>
<keyword evidence="3 8" id="KW-0479">Metal-binding</keyword>
<dbReference type="InterPro" id="IPR013171">
    <property type="entry name" value="Cyd/dCyd_deaminase_Zn-bd"/>
</dbReference>
<evidence type="ECO:0000256" key="5">
    <source>
        <dbReference type="ARBA" id="ARBA00022833"/>
    </source>
</evidence>
<feature type="active site" description="Proton donor" evidence="6">
    <location>
        <position position="95"/>
    </location>
</feature>
<dbReference type="PANTHER" id="PTHR11644">
    <property type="entry name" value="CYTIDINE DEAMINASE"/>
    <property type="match status" value="1"/>
</dbReference>